<evidence type="ECO:0000256" key="5">
    <source>
        <dbReference type="SAM" id="Phobius"/>
    </source>
</evidence>
<feature type="domain" description="Major facilitator superfamily (MFS) profile" evidence="6">
    <location>
        <begin position="73"/>
        <end position="546"/>
    </location>
</feature>
<dbReference type="GO" id="GO:0005886">
    <property type="term" value="C:plasma membrane"/>
    <property type="evidence" value="ECO:0007669"/>
    <property type="project" value="TreeGrafter"/>
</dbReference>
<dbReference type="Pfam" id="PF07690">
    <property type="entry name" value="MFS_1"/>
    <property type="match status" value="1"/>
</dbReference>
<feature type="transmembrane region" description="Helical" evidence="5">
    <location>
        <begin position="111"/>
        <end position="133"/>
    </location>
</feature>
<dbReference type="GO" id="GO:0022857">
    <property type="term" value="F:transmembrane transporter activity"/>
    <property type="evidence" value="ECO:0007669"/>
    <property type="project" value="InterPro"/>
</dbReference>
<dbReference type="SUPFAM" id="SSF103473">
    <property type="entry name" value="MFS general substrate transporter"/>
    <property type="match status" value="1"/>
</dbReference>
<dbReference type="EMBL" id="JAACJM010000036">
    <property type="protein sequence ID" value="KAF5362918.1"/>
    <property type="molecule type" value="Genomic_DNA"/>
</dbReference>
<evidence type="ECO:0000259" key="6">
    <source>
        <dbReference type="PROSITE" id="PS50850"/>
    </source>
</evidence>
<dbReference type="InterPro" id="IPR036259">
    <property type="entry name" value="MFS_trans_sf"/>
</dbReference>
<evidence type="ECO:0000256" key="3">
    <source>
        <dbReference type="ARBA" id="ARBA00022989"/>
    </source>
</evidence>
<dbReference type="OrthoDB" id="2585655at2759"/>
<organism evidence="7 8">
    <name type="scientific">Tetrapyrgos nigripes</name>
    <dbReference type="NCBI Taxonomy" id="182062"/>
    <lineage>
        <taxon>Eukaryota</taxon>
        <taxon>Fungi</taxon>
        <taxon>Dikarya</taxon>
        <taxon>Basidiomycota</taxon>
        <taxon>Agaricomycotina</taxon>
        <taxon>Agaricomycetes</taxon>
        <taxon>Agaricomycetidae</taxon>
        <taxon>Agaricales</taxon>
        <taxon>Marasmiineae</taxon>
        <taxon>Marasmiaceae</taxon>
        <taxon>Tetrapyrgos</taxon>
    </lineage>
</organism>
<dbReference type="PANTHER" id="PTHR23502">
    <property type="entry name" value="MAJOR FACILITATOR SUPERFAMILY"/>
    <property type="match status" value="1"/>
</dbReference>
<feature type="transmembrane region" description="Helical" evidence="5">
    <location>
        <begin position="245"/>
        <end position="266"/>
    </location>
</feature>
<feature type="transmembrane region" description="Helical" evidence="5">
    <location>
        <begin position="72"/>
        <end position="91"/>
    </location>
</feature>
<keyword evidence="2 5" id="KW-0812">Transmembrane</keyword>
<evidence type="ECO:0000313" key="8">
    <source>
        <dbReference type="Proteomes" id="UP000559256"/>
    </source>
</evidence>
<feature type="transmembrane region" description="Helical" evidence="5">
    <location>
        <begin position="390"/>
        <end position="414"/>
    </location>
</feature>
<protein>
    <recommendedName>
        <fullName evidence="6">Major facilitator superfamily (MFS) profile domain-containing protein</fullName>
    </recommendedName>
</protein>
<feature type="transmembrane region" description="Helical" evidence="5">
    <location>
        <begin position="499"/>
        <end position="515"/>
    </location>
</feature>
<comment type="caution">
    <text evidence="7">The sequence shown here is derived from an EMBL/GenBank/DDBJ whole genome shotgun (WGS) entry which is preliminary data.</text>
</comment>
<keyword evidence="8" id="KW-1185">Reference proteome</keyword>
<comment type="subcellular location">
    <subcellularLocation>
        <location evidence="1">Membrane</location>
        <topology evidence="1">Multi-pass membrane protein</topology>
    </subcellularLocation>
</comment>
<gene>
    <name evidence="7" type="ORF">D9758_007097</name>
</gene>
<feature type="transmembrane region" description="Helical" evidence="5">
    <location>
        <begin position="154"/>
        <end position="174"/>
    </location>
</feature>
<proteinExistence type="predicted"/>
<name>A0A8H5LMT7_9AGAR</name>
<feature type="transmembrane region" description="Helical" evidence="5">
    <location>
        <begin position="355"/>
        <end position="378"/>
    </location>
</feature>
<feature type="transmembrane region" description="Helical" evidence="5">
    <location>
        <begin position="435"/>
        <end position="456"/>
    </location>
</feature>
<dbReference type="Proteomes" id="UP000559256">
    <property type="component" value="Unassembled WGS sequence"/>
</dbReference>
<feature type="transmembrane region" description="Helical" evidence="5">
    <location>
        <begin position="218"/>
        <end position="239"/>
    </location>
</feature>
<dbReference type="AlphaFoldDB" id="A0A8H5LMT7"/>
<evidence type="ECO:0000256" key="1">
    <source>
        <dbReference type="ARBA" id="ARBA00004141"/>
    </source>
</evidence>
<evidence type="ECO:0000256" key="4">
    <source>
        <dbReference type="ARBA" id="ARBA00023136"/>
    </source>
</evidence>
<dbReference type="InterPro" id="IPR011701">
    <property type="entry name" value="MFS"/>
</dbReference>
<dbReference type="PANTHER" id="PTHR23502:SF5">
    <property type="entry name" value="QUINIDINE RESISTANCE PROTEIN 3"/>
    <property type="match status" value="1"/>
</dbReference>
<sequence>MDVDIADSLPQLTRTSNAVQHDLYAASLDHHDDDAATIVVHNEAEGVQIAVDIEHMPVADDPRNWSVLRKNLILLLCFFASTVAGLAANIQTPGIEEMEADLPATSSQISLSISLFILFQGLVPLLWSAISEVKGRKVLVFLCSVRDIADKPYFYLKIVYLISLAIFTVASIIVATSRTIGMVIGFRCLQAAGSSAVTSLGGATLADIYDPEQRGTKIGIYYISLLLGPSIGALLGGALTDAFSWRAIFYFLAILSGIVLLAFQCFQDTFRHERSSAYQAILKRRLAEHVTSKKLPSKEDVAPRGAVVIQQTPETDVEKQVVSQAQVVNVASDIKLSLMDVNPVKPMIAVIIRRYNYTILIASGILFAFSFLIMYTTSRTLGTFYHYEPLSIGLVLVCYGVGNVFGSFLGGRWSDYQMARLTKQNGGKKSPEMRLQGTLLGLFMMPLCIVAYGWIIQQRLHIAAVCVILLACGFFVIFVYTSTLAYLVDSNVGRSSTAIALNSAFRGTFAFIVTEDDLGDGWMYTIMAGLVAISGLLIVLVMCKGAEWRVSAEQREIRKQLEANEKH</sequence>
<feature type="transmembrane region" description="Helical" evidence="5">
    <location>
        <begin position="462"/>
        <end position="487"/>
    </location>
</feature>
<accession>A0A8H5LMT7</accession>
<keyword evidence="3 5" id="KW-1133">Transmembrane helix</keyword>
<dbReference type="Gene3D" id="1.20.1250.20">
    <property type="entry name" value="MFS general substrate transporter like domains"/>
    <property type="match status" value="1"/>
</dbReference>
<dbReference type="Gene3D" id="1.20.1720.10">
    <property type="entry name" value="Multidrug resistance protein D"/>
    <property type="match status" value="2"/>
</dbReference>
<keyword evidence="4 5" id="KW-0472">Membrane</keyword>
<evidence type="ECO:0000313" key="7">
    <source>
        <dbReference type="EMBL" id="KAF5362918.1"/>
    </source>
</evidence>
<feature type="transmembrane region" description="Helical" evidence="5">
    <location>
        <begin position="521"/>
        <end position="543"/>
    </location>
</feature>
<dbReference type="PROSITE" id="PS50850">
    <property type="entry name" value="MFS"/>
    <property type="match status" value="1"/>
</dbReference>
<evidence type="ECO:0000256" key="2">
    <source>
        <dbReference type="ARBA" id="ARBA00022692"/>
    </source>
</evidence>
<feature type="transmembrane region" description="Helical" evidence="5">
    <location>
        <begin position="180"/>
        <end position="206"/>
    </location>
</feature>
<reference evidence="7 8" key="1">
    <citation type="journal article" date="2020" name="ISME J.">
        <title>Uncovering the hidden diversity of litter-decomposition mechanisms in mushroom-forming fungi.</title>
        <authorList>
            <person name="Floudas D."/>
            <person name="Bentzer J."/>
            <person name="Ahren D."/>
            <person name="Johansson T."/>
            <person name="Persson P."/>
            <person name="Tunlid A."/>
        </authorList>
    </citation>
    <scope>NUCLEOTIDE SEQUENCE [LARGE SCALE GENOMIC DNA]</scope>
    <source>
        <strain evidence="7 8">CBS 291.85</strain>
    </source>
</reference>
<dbReference type="InterPro" id="IPR020846">
    <property type="entry name" value="MFS_dom"/>
</dbReference>